<sequence length="156" mass="16743">MITMNIPGLGDLNLNTAIIDYNGTLALDGKLIEGLEEPLNALSEFLDIHIVTGDGFGTAKSELANINCKLTIIPAEDQGLSKQKYLHQLNPDTTVSIGNGKNDQYILKESALGIAIIGSEGIAVEALLSADITLPSIHLALELFHNPKRLRASLRE</sequence>
<reference evidence="2" key="1">
    <citation type="submission" date="2014-09" db="EMBL/GenBank/DDBJ databases">
        <authorList>
            <person name="Gomez-Valero L."/>
        </authorList>
    </citation>
    <scope>NUCLEOTIDE SEQUENCE [LARGE SCALE GENOMIC DNA]</scope>
    <source>
        <strain evidence="2">ATCC700992</strain>
    </source>
</reference>
<dbReference type="KEGG" id="lfa:LFA_1508"/>
<keyword evidence="2" id="KW-1185">Reference proteome</keyword>
<dbReference type="AlphaFoldDB" id="A0A098G4K6"/>
<proteinExistence type="predicted"/>
<evidence type="ECO:0000313" key="2">
    <source>
        <dbReference type="Proteomes" id="UP000032430"/>
    </source>
</evidence>
<evidence type="ECO:0000313" key="1">
    <source>
        <dbReference type="EMBL" id="CEG56924.1"/>
    </source>
</evidence>
<dbReference type="Proteomes" id="UP000032430">
    <property type="component" value="Chromosome I"/>
</dbReference>
<evidence type="ECO:0008006" key="3">
    <source>
        <dbReference type="Google" id="ProtNLM"/>
    </source>
</evidence>
<dbReference type="Gene3D" id="3.40.50.1000">
    <property type="entry name" value="HAD superfamily/HAD-like"/>
    <property type="match status" value="1"/>
</dbReference>
<name>A0A098G4K6_9GAMM</name>
<dbReference type="SUPFAM" id="SSF56784">
    <property type="entry name" value="HAD-like"/>
    <property type="match status" value="1"/>
</dbReference>
<dbReference type="InterPro" id="IPR023214">
    <property type="entry name" value="HAD_sf"/>
</dbReference>
<dbReference type="EMBL" id="LN614827">
    <property type="protein sequence ID" value="CEG56924.1"/>
    <property type="molecule type" value="Genomic_DNA"/>
</dbReference>
<dbReference type="InterPro" id="IPR036412">
    <property type="entry name" value="HAD-like_sf"/>
</dbReference>
<organism evidence="1 2">
    <name type="scientific">Legionella fallonii LLAP-10</name>
    <dbReference type="NCBI Taxonomy" id="1212491"/>
    <lineage>
        <taxon>Bacteria</taxon>
        <taxon>Pseudomonadati</taxon>
        <taxon>Pseudomonadota</taxon>
        <taxon>Gammaproteobacteria</taxon>
        <taxon>Legionellales</taxon>
        <taxon>Legionellaceae</taxon>
        <taxon>Legionella</taxon>
    </lineage>
</organism>
<protein>
    <recommendedName>
        <fullName evidence="3">Soluble P-type ATPase</fullName>
    </recommendedName>
</protein>
<dbReference type="HOGENOM" id="CLU_142246_0_0_6"/>
<accession>A0A098G4K6</accession>
<gene>
    <name evidence="1" type="ORF">LFA_1508</name>
</gene>